<proteinExistence type="predicted"/>
<sequence>MYQQHLATAQPPADRTAAGPALIRRLTRRDFSSFSTSLAALGPVNMPPKSNHNKARQGNLQKAREARRATVEEVEDEGEISHPPAAPSVSPHIEDNRQGHSHSGDDSDVNSWQFDLGDDFPDVDCDEVPLVAEDPDLDEEIVLAPEIMDEAELDAFSKFLFDAQAAAQKAERGREQGRNRPKQYTGNAPRTKRRHIKAGKDLAKKGFLGLHDFIEAKKTSKAAQLALETEDHTTVDHPSVSDHDQSDNDDNLSVPESPSGGEGEAANSDTAVQDKDLSAEMPDCMDPVNIAHVHLKELLEGIQDNTIHSDPSPDSATDRSLAQLNYKDFPALRRAAATLSVKSQDKKLDVFFRARITAMVGTLNLYLDSELSYSWREASMIVSKSQGHGVYRARSIRRWIHTFLAHKKLPLHRYGQYHSSILNDEDFSDAIKLHLQHLSAKDGHFTAQGLVDYVASPEIQQKLEDANIRKRSISVWTARRWLRRLDWRYGRRRNGMYIDGHEREDIVEYRTAFVKRWLEKYEPRMVEYDNDGKAVKEPIGYVLTGKYKGQPFRLILVTHDESTFYAHDRRKVGWISSADKGKPQPKGEGQSIMVSDFLTLEWGRLFDDDEYANRAARFISAYAQGLKGGDLIWINKTYNGHRILPPSMIAEIKASIPGY</sequence>
<feature type="region of interest" description="Disordered" evidence="1">
    <location>
        <begin position="169"/>
        <end position="196"/>
    </location>
</feature>
<organism evidence="2 3">
    <name type="scientific">Mycena metata</name>
    <dbReference type="NCBI Taxonomy" id="1033252"/>
    <lineage>
        <taxon>Eukaryota</taxon>
        <taxon>Fungi</taxon>
        <taxon>Dikarya</taxon>
        <taxon>Basidiomycota</taxon>
        <taxon>Agaricomycotina</taxon>
        <taxon>Agaricomycetes</taxon>
        <taxon>Agaricomycetidae</taxon>
        <taxon>Agaricales</taxon>
        <taxon>Marasmiineae</taxon>
        <taxon>Mycenaceae</taxon>
        <taxon>Mycena</taxon>
    </lineage>
</organism>
<evidence type="ECO:0000313" key="3">
    <source>
        <dbReference type="Proteomes" id="UP001215598"/>
    </source>
</evidence>
<feature type="compositionally biased region" description="Basic and acidic residues" evidence="1">
    <location>
        <begin position="92"/>
        <end position="105"/>
    </location>
</feature>
<keyword evidence="3" id="KW-1185">Reference proteome</keyword>
<dbReference type="EMBL" id="JARKIB010000358">
    <property type="protein sequence ID" value="KAJ7712776.1"/>
    <property type="molecule type" value="Genomic_DNA"/>
</dbReference>
<feature type="region of interest" description="Disordered" evidence="1">
    <location>
        <begin position="227"/>
        <end position="270"/>
    </location>
</feature>
<feature type="compositionally biased region" description="Basic and acidic residues" evidence="1">
    <location>
        <begin position="169"/>
        <end position="178"/>
    </location>
</feature>
<evidence type="ECO:0000256" key="1">
    <source>
        <dbReference type="SAM" id="MobiDB-lite"/>
    </source>
</evidence>
<feature type="compositionally biased region" description="Basic and acidic residues" evidence="1">
    <location>
        <begin position="62"/>
        <end position="71"/>
    </location>
</feature>
<comment type="caution">
    <text evidence="2">The sequence shown here is derived from an EMBL/GenBank/DDBJ whole genome shotgun (WGS) entry which is preliminary data.</text>
</comment>
<evidence type="ECO:0000313" key="2">
    <source>
        <dbReference type="EMBL" id="KAJ7712776.1"/>
    </source>
</evidence>
<accession>A0AAD7ME63</accession>
<dbReference type="PANTHER" id="PTHR35871">
    <property type="entry name" value="EXPRESSED PROTEIN"/>
    <property type="match status" value="1"/>
</dbReference>
<feature type="compositionally biased region" description="Low complexity" evidence="1">
    <location>
        <begin position="81"/>
        <end position="91"/>
    </location>
</feature>
<reference evidence="2" key="1">
    <citation type="submission" date="2023-03" db="EMBL/GenBank/DDBJ databases">
        <title>Massive genome expansion in bonnet fungi (Mycena s.s.) driven by repeated elements and novel gene families across ecological guilds.</title>
        <authorList>
            <consortium name="Lawrence Berkeley National Laboratory"/>
            <person name="Harder C.B."/>
            <person name="Miyauchi S."/>
            <person name="Viragh M."/>
            <person name="Kuo A."/>
            <person name="Thoen E."/>
            <person name="Andreopoulos B."/>
            <person name="Lu D."/>
            <person name="Skrede I."/>
            <person name="Drula E."/>
            <person name="Henrissat B."/>
            <person name="Morin E."/>
            <person name="Kohler A."/>
            <person name="Barry K."/>
            <person name="LaButti K."/>
            <person name="Morin E."/>
            <person name="Salamov A."/>
            <person name="Lipzen A."/>
            <person name="Mereny Z."/>
            <person name="Hegedus B."/>
            <person name="Baldrian P."/>
            <person name="Stursova M."/>
            <person name="Weitz H."/>
            <person name="Taylor A."/>
            <person name="Grigoriev I.V."/>
            <person name="Nagy L.G."/>
            <person name="Martin F."/>
            <person name="Kauserud H."/>
        </authorList>
    </citation>
    <scope>NUCLEOTIDE SEQUENCE</scope>
    <source>
        <strain evidence="2">CBHHK182m</strain>
    </source>
</reference>
<protein>
    <submittedName>
        <fullName evidence="2">Uncharacterized protein</fullName>
    </submittedName>
</protein>
<dbReference type="PANTHER" id="PTHR35871:SF1">
    <property type="entry name" value="CXC1-LIKE CYSTEINE CLUSTER ASSOCIATED WITH KDZ TRANSPOSASES DOMAIN-CONTAINING PROTEIN"/>
    <property type="match status" value="1"/>
</dbReference>
<feature type="compositionally biased region" description="Basic and acidic residues" evidence="1">
    <location>
        <begin position="229"/>
        <end position="246"/>
    </location>
</feature>
<dbReference type="Proteomes" id="UP001215598">
    <property type="component" value="Unassembled WGS sequence"/>
</dbReference>
<feature type="region of interest" description="Disordered" evidence="1">
    <location>
        <begin position="39"/>
        <end position="113"/>
    </location>
</feature>
<gene>
    <name evidence="2" type="ORF">B0H16DRAFT_1811966</name>
</gene>
<dbReference type="AlphaFoldDB" id="A0AAD7ME63"/>
<feature type="region of interest" description="Disordered" evidence="1">
    <location>
        <begin position="1"/>
        <end position="21"/>
    </location>
</feature>
<name>A0AAD7ME63_9AGAR</name>